<dbReference type="RefSeq" id="WP_262064866.1">
    <property type="nucleotide sequence ID" value="NZ_JAMXOD010000002.1"/>
</dbReference>
<dbReference type="InterPro" id="IPR023198">
    <property type="entry name" value="PGP-like_dom2"/>
</dbReference>
<dbReference type="Proteomes" id="UP001523566">
    <property type="component" value="Unassembled WGS sequence"/>
</dbReference>
<comment type="caution">
    <text evidence="1">The sequence shown here is derived from an EMBL/GenBank/DDBJ whole genome shotgun (WGS) entry which is preliminary data.</text>
</comment>
<evidence type="ECO:0000313" key="2">
    <source>
        <dbReference type="Proteomes" id="UP001523566"/>
    </source>
</evidence>
<dbReference type="EMBL" id="JAMZFW010000002">
    <property type="protein sequence ID" value="MCP1101076.1"/>
    <property type="molecule type" value="Genomic_DNA"/>
</dbReference>
<dbReference type="PANTHER" id="PTHR43611">
    <property type="entry name" value="ALPHA-D-GLUCOSE 1-PHOSPHATE PHOSPHATASE"/>
    <property type="match status" value="1"/>
</dbReference>
<dbReference type="Gene3D" id="3.40.50.1000">
    <property type="entry name" value="HAD superfamily/HAD-like"/>
    <property type="match status" value="1"/>
</dbReference>
<dbReference type="Pfam" id="PF00702">
    <property type="entry name" value="Hydrolase"/>
    <property type="match status" value="1"/>
</dbReference>
<evidence type="ECO:0000313" key="1">
    <source>
        <dbReference type="EMBL" id="MCP1101076.1"/>
    </source>
</evidence>
<dbReference type="PANTHER" id="PTHR43611:SF3">
    <property type="entry name" value="FLAVIN MONONUCLEOTIDE HYDROLASE 1, CHLOROPLATIC"/>
    <property type="match status" value="1"/>
</dbReference>
<protein>
    <submittedName>
        <fullName evidence="1">HAD family phosphatase</fullName>
    </submittedName>
</protein>
<organism evidence="1 2">
    <name type="scientific">Aequitasia blattaphilus</name>
    <dbReference type="NCBI Taxonomy" id="2949332"/>
    <lineage>
        <taxon>Bacteria</taxon>
        <taxon>Bacillati</taxon>
        <taxon>Bacillota</taxon>
        <taxon>Clostridia</taxon>
        <taxon>Lachnospirales</taxon>
        <taxon>Lachnospiraceae</taxon>
        <taxon>Aequitasia</taxon>
    </lineage>
</organism>
<dbReference type="NCBIfam" id="TIGR01509">
    <property type="entry name" value="HAD-SF-IA-v3"/>
    <property type="match status" value="1"/>
</dbReference>
<accession>A0ABT1E882</accession>
<dbReference type="SFLD" id="SFLDG01129">
    <property type="entry name" value="C1.5:_HAD__Beta-PGM__Phosphata"/>
    <property type="match status" value="1"/>
</dbReference>
<name>A0ABT1E882_9FIRM</name>
<dbReference type="InterPro" id="IPR036412">
    <property type="entry name" value="HAD-like_sf"/>
</dbReference>
<reference evidence="1 2" key="1">
    <citation type="journal article" date="2022" name="Genome Biol. Evol.">
        <title>Host diet, physiology and behaviors set the stage for Lachnospiraceae cladogenesis.</title>
        <authorList>
            <person name="Vera-Ponce De Leon A."/>
            <person name="Schneider M."/>
            <person name="Jahnes B.C."/>
            <person name="Sadowski V."/>
            <person name="Camuy-Velez L.A."/>
            <person name="Duan J."/>
            <person name="Sabree Z.L."/>
        </authorList>
    </citation>
    <scope>NUCLEOTIDE SEQUENCE [LARGE SCALE GENOMIC DNA]</scope>
    <source>
        <strain evidence="1 2">PAL113</strain>
    </source>
</reference>
<dbReference type="InterPro" id="IPR006439">
    <property type="entry name" value="HAD-SF_hydro_IA"/>
</dbReference>
<proteinExistence type="predicted"/>
<dbReference type="Gene3D" id="1.10.150.240">
    <property type="entry name" value="Putative phosphatase, domain 2"/>
    <property type="match status" value="1"/>
</dbReference>
<dbReference type="SUPFAM" id="SSF56784">
    <property type="entry name" value="HAD-like"/>
    <property type="match status" value="1"/>
</dbReference>
<dbReference type="InterPro" id="IPR023214">
    <property type="entry name" value="HAD_sf"/>
</dbReference>
<dbReference type="SFLD" id="SFLDS00003">
    <property type="entry name" value="Haloacid_Dehalogenase"/>
    <property type="match status" value="1"/>
</dbReference>
<keyword evidence="2" id="KW-1185">Reference proteome</keyword>
<dbReference type="CDD" id="cd02603">
    <property type="entry name" value="HAD_sEH-N_like"/>
    <property type="match status" value="1"/>
</dbReference>
<sequence length="199" mass="23242">MINLKEIDAVVFDIGNVLIHFAWEEYLDSFGFSPSTRESVAKAVFLNEDWSLGDKGFETDEWLSALIDNAPEFEKEIREVFMDFGKTIVPYPYVEEFIDFFKNKGIRTYYLSNYSDEMYLQSKEQLAFLEKMEGGVFSWKEKCIKPNPEIYDILLERYELIPEKTLFFDDLEENIKAAQEKGIKGMVFTPNIALQILGK</sequence>
<gene>
    <name evidence="1" type="ORF">NK125_01445</name>
</gene>